<proteinExistence type="predicted"/>
<dbReference type="EnsemblPlants" id="TuG1812G0100004336.01.T01">
    <property type="protein sequence ID" value="TuG1812G0100004336.01.T01"/>
    <property type="gene ID" value="TuG1812G0100004336.01"/>
</dbReference>
<organism evidence="1 2">
    <name type="scientific">Triticum urartu</name>
    <name type="common">Red wild einkorn</name>
    <name type="synonym">Crithodium urartu</name>
    <dbReference type="NCBI Taxonomy" id="4572"/>
    <lineage>
        <taxon>Eukaryota</taxon>
        <taxon>Viridiplantae</taxon>
        <taxon>Streptophyta</taxon>
        <taxon>Embryophyta</taxon>
        <taxon>Tracheophyta</taxon>
        <taxon>Spermatophyta</taxon>
        <taxon>Magnoliopsida</taxon>
        <taxon>Liliopsida</taxon>
        <taxon>Poales</taxon>
        <taxon>Poaceae</taxon>
        <taxon>BOP clade</taxon>
        <taxon>Pooideae</taxon>
        <taxon>Triticodae</taxon>
        <taxon>Triticeae</taxon>
        <taxon>Triticinae</taxon>
        <taxon>Triticum</taxon>
    </lineage>
</organism>
<dbReference type="Gramene" id="TuG1812G0100004336.01.T01">
    <property type="protein sequence ID" value="TuG1812G0100004336.01.T01"/>
    <property type="gene ID" value="TuG1812G0100004336.01"/>
</dbReference>
<dbReference type="Proteomes" id="UP000015106">
    <property type="component" value="Chromosome 1"/>
</dbReference>
<reference evidence="2" key="1">
    <citation type="journal article" date="2013" name="Nature">
        <title>Draft genome of the wheat A-genome progenitor Triticum urartu.</title>
        <authorList>
            <person name="Ling H.Q."/>
            <person name="Zhao S."/>
            <person name="Liu D."/>
            <person name="Wang J."/>
            <person name="Sun H."/>
            <person name="Zhang C."/>
            <person name="Fan H."/>
            <person name="Li D."/>
            <person name="Dong L."/>
            <person name="Tao Y."/>
            <person name="Gao C."/>
            <person name="Wu H."/>
            <person name="Li Y."/>
            <person name="Cui Y."/>
            <person name="Guo X."/>
            <person name="Zheng S."/>
            <person name="Wang B."/>
            <person name="Yu K."/>
            <person name="Liang Q."/>
            <person name="Yang W."/>
            <person name="Lou X."/>
            <person name="Chen J."/>
            <person name="Feng M."/>
            <person name="Jian J."/>
            <person name="Zhang X."/>
            <person name="Luo G."/>
            <person name="Jiang Y."/>
            <person name="Liu J."/>
            <person name="Wang Z."/>
            <person name="Sha Y."/>
            <person name="Zhang B."/>
            <person name="Wu H."/>
            <person name="Tang D."/>
            <person name="Shen Q."/>
            <person name="Xue P."/>
            <person name="Zou S."/>
            <person name="Wang X."/>
            <person name="Liu X."/>
            <person name="Wang F."/>
            <person name="Yang Y."/>
            <person name="An X."/>
            <person name="Dong Z."/>
            <person name="Zhang K."/>
            <person name="Zhang X."/>
            <person name="Luo M.C."/>
            <person name="Dvorak J."/>
            <person name="Tong Y."/>
            <person name="Wang J."/>
            <person name="Yang H."/>
            <person name="Li Z."/>
            <person name="Wang D."/>
            <person name="Zhang A."/>
            <person name="Wang J."/>
        </authorList>
    </citation>
    <scope>NUCLEOTIDE SEQUENCE</scope>
    <source>
        <strain evidence="2">cv. G1812</strain>
    </source>
</reference>
<dbReference type="AlphaFoldDB" id="A0A8R7K4H8"/>
<sequence>ALLAMVLPSLRPDPLLAAASARARPLPAIRVLAASNSGAQPPSSMDEDDHH</sequence>
<keyword evidence="2" id="KW-1185">Reference proteome</keyword>
<protein>
    <submittedName>
        <fullName evidence="1">Uncharacterized protein</fullName>
    </submittedName>
</protein>
<accession>A0A8R7K4H8</accession>
<reference evidence="1" key="3">
    <citation type="submission" date="2022-06" db="UniProtKB">
        <authorList>
            <consortium name="EnsemblPlants"/>
        </authorList>
    </citation>
    <scope>IDENTIFICATION</scope>
</reference>
<reference evidence="1" key="2">
    <citation type="submission" date="2018-03" db="EMBL/GenBank/DDBJ databases">
        <title>The Triticum urartu genome reveals the dynamic nature of wheat genome evolution.</title>
        <authorList>
            <person name="Ling H."/>
            <person name="Ma B."/>
            <person name="Shi X."/>
            <person name="Liu H."/>
            <person name="Dong L."/>
            <person name="Sun H."/>
            <person name="Cao Y."/>
            <person name="Gao Q."/>
            <person name="Zheng S."/>
            <person name="Li Y."/>
            <person name="Yu Y."/>
            <person name="Du H."/>
            <person name="Qi M."/>
            <person name="Li Y."/>
            <person name="Yu H."/>
            <person name="Cui Y."/>
            <person name="Wang N."/>
            <person name="Chen C."/>
            <person name="Wu H."/>
            <person name="Zhao Y."/>
            <person name="Zhang J."/>
            <person name="Li Y."/>
            <person name="Zhou W."/>
            <person name="Zhang B."/>
            <person name="Hu W."/>
            <person name="Eijk M."/>
            <person name="Tang J."/>
            <person name="Witsenboer H."/>
            <person name="Zhao S."/>
            <person name="Li Z."/>
            <person name="Zhang A."/>
            <person name="Wang D."/>
            <person name="Liang C."/>
        </authorList>
    </citation>
    <scope>NUCLEOTIDE SEQUENCE [LARGE SCALE GENOMIC DNA]</scope>
    <source>
        <strain evidence="1">cv. G1812</strain>
    </source>
</reference>
<name>A0A8R7K4H8_TRIUA</name>
<evidence type="ECO:0000313" key="1">
    <source>
        <dbReference type="EnsemblPlants" id="TuG1812G0100004336.01.T01"/>
    </source>
</evidence>
<evidence type="ECO:0000313" key="2">
    <source>
        <dbReference type="Proteomes" id="UP000015106"/>
    </source>
</evidence>